<evidence type="ECO:0000313" key="3">
    <source>
        <dbReference type="Proteomes" id="UP000321484"/>
    </source>
</evidence>
<evidence type="ECO:0000313" key="2">
    <source>
        <dbReference type="EMBL" id="GEN79492.1"/>
    </source>
</evidence>
<feature type="compositionally biased region" description="Basic residues" evidence="1">
    <location>
        <begin position="1"/>
        <end position="10"/>
    </location>
</feature>
<gene>
    <name evidence="2" type="ORF">AFE02nite_12260</name>
</gene>
<proteinExistence type="predicted"/>
<comment type="caution">
    <text evidence="2">The sequence shown here is derived from an EMBL/GenBank/DDBJ whole genome shotgun (WGS) entry which is preliminary data.</text>
</comment>
<protein>
    <submittedName>
        <fullName evidence="2">Uncharacterized protein</fullName>
    </submittedName>
</protein>
<dbReference type="AlphaFoldDB" id="A0A511YWC7"/>
<accession>A0A511YWC7</accession>
<dbReference type="EMBL" id="BJYK01000001">
    <property type="protein sequence ID" value="GEN79492.1"/>
    <property type="molecule type" value="Genomic_DNA"/>
</dbReference>
<organism evidence="2 3">
    <name type="scientific">Actinotalea fermentans</name>
    <dbReference type="NCBI Taxonomy" id="43671"/>
    <lineage>
        <taxon>Bacteria</taxon>
        <taxon>Bacillati</taxon>
        <taxon>Actinomycetota</taxon>
        <taxon>Actinomycetes</taxon>
        <taxon>Micrococcales</taxon>
        <taxon>Cellulomonadaceae</taxon>
        <taxon>Actinotalea</taxon>
    </lineage>
</organism>
<sequence length="147" mass="15479">MGKGSRVRASRHVDRLGRPVPSSGAAFGIAVVPLASTGPEAPEVAPDGVVGGLQEYDVAWRAAARVTDALADLRELAAARAEARRVVDGLEEEVEIAVAHLRVDGASWAQVGRALGISRQGARQRFGDVSGAHGIRQDPRDPQQFGR</sequence>
<keyword evidence="3" id="KW-1185">Reference proteome</keyword>
<feature type="region of interest" description="Disordered" evidence="1">
    <location>
        <begin position="1"/>
        <end position="24"/>
    </location>
</feature>
<feature type="region of interest" description="Disordered" evidence="1">
    <location>
        <begin position="127"/>
        <end position="147"/>
    </location>
</feature>
<evidence type="ECO:0000256" key="1">
    <source>
        <dbReference type="SAM" id="MobiDB-lite"/>
    </source>
</evidence>
<reference evidence="2 3" key="1">
    <citation type="submission" date="2019-07" db="EMBL/GenBank/DDBJ databases">
        <title>Whole genome shotgun sequence of Actinotalea fermentans NBRC 105374.</title>
        <authorList>
            <person name="Hosoyama A."/>
            <person name="Uohara A."/>
            <person name="Ohji S."/>
            <person name="Ichikawa N."/>
        </authorList>
    </citation>
    <scope>NUCLEOTIDE SEQUENCE [LARGE SCALE GENOMIC DNA]</scope>
    <source>
        <strain evidence="2 3">NBRC 105374</strain>
    </source>
</reference>
<name>A0A511YWC7_9CELL</name>
<dbReference type="Proteomes" id="UP000321484">
    <property type="component" value="Unassembled WGS sequence"/>
</dbReference>